<keyword evidence="4 7" id="KW-1133">Transmembrane helix</keyword>
<evidence type="ECO:0000256" key="3">
    <source>
        <dbReference type="ARBA" id="ARBA00022692"/>
    </source>
</evidence>
<feature type="transmembrane region" description="Helical" evidence="7">
    <location>
        <begin position="113"/>
        <end position="134"/>
    </location>
</feature>
<evidence type="ECO:0000256" key="7">
    <source>
        <dbReference type="SAM" id="Phobius"/>
    </source>
</evidence>
<evidence type="ECO:0000313" key="10">
    <source>
        <dbReference type="Proteomes" id="UP000198924"/>
    </source>
</evidence>
<dbReference type="GO" id="GO:0005886">
    <property type="term" value="C:plasma membrane"/>
    <property type="evidence" value="ECO:0007669"/>
    <property type="project" value="UniProtKB-SubCell"/>
</dbReference>
<dbReference type="PANTHER" id="PTHR30625">
    <property type="entry name" value="PROTEIN TOLQ"/>
    <property type="match status" value="1"/>
</dbReference>
<evidence type="ECO:0000256" key="1">
    <source>
        <dbReference type="ARBA" id="ARBA00004651"/>
    </source>
</evidence>
<dbReference type="RefSeq" id="WP_091712535.1">
    <property type="nucleotide sequence ID" value="NZ_FOSH01000006.1"/>
</dbReference>
<evidence type="ECO:0000256" key="6">
    <source>
        <dbReference type="RuleBase" id="RU004057"/>
    </source>
</evidence>
<keyword evidence="3 7" id="KW-0812">Transmembrane</keyword>
<dbReference type="PANTHER" id="PTHR30625:SF11">
    <property type="entry name" value="MOTA_TOLQ_EXBB PROTON CHANNEL DOMAIN-CONTAINING PROTEIN"/>
    <property type="match status" value="1"/>
</dbReference>
<dbReference type="OrthoDB" id="4045at2"/>
<keyword evidence="6" id="KW-0813">Transport</keyword>
<keyword evidence="6" id="KW-0653">Protein transport</keyword>
<dbReference type="Proteomes" id="UP000198924">
    <property type="component" value="Unassembled WGS sequence"/>
</dbReference>
<proteinExistence type="inferred from homology"/>
<evidence type="ECO:0000256" key="5">
    <source>
        <dbReference type="ARBA" id="ARBA00023136"/>
    </source>
</evidence>
<feature type="domain" description="MotA/TolQ/ExbB proton channel" evidence="8">
    <location>
        <begin position="66"/>
        <end position="187"/>
    </location>
</feature>
<protein>
    <submittedName>
        <fullName evidence="9">Biopolymer transport protein ExbB</fullName>
    </submittedName>
</protein>
<feature type="transmembrane region" description="Helical" evidence="7">
    <location>
        <begin position="154"/>
        <end position="175"/>
    </location>
</feature>
<gene>
    <name evidence="9" type="ORF">SAMN04488079_10662</name>
</gene>
<sequence length="218" mass="24107">MLELFKAGGWLMIPLFICSVIAIAIIAERFWSLQKKRIAPKELITQIWQWLKFNQVDEHRIKALQSNSPLGQILAAGLVNRNSSREITKESIEDIGRHVTVALERNLNTLGTIAAISPLLGLLGTVLGMIKVFTVITTAGVGNPEILAGGISEALITTATGLAVAIPSVIFYRYFRGKINMLVVGMEEQAMQLIEILHGDRQYDPDEEARRESITKTI</sequence>
<evidence type="ECO:0000313" key="9">
    <source>
        <dbReference type="EMBL" id="SFK18785.1"/>
    </source>
</evidence>
<keyword evidence="10" id="KW-1185">Reference proteome</keyword>
<dbReference type="InterPro" id="IPR002898">
    <property type="entry name" value="MotA_ExbB_proton_chnl"/>
</dbReference>
<dbReference type="InterPro" id="IPR050790">
    <property type="entry name" value="ExbB/TolQ_transport"/>
</dbReference>
<dbReference type="EMBL" id="FOSH01000006">
    <property type="protein sequence ID" value="SFK18785.1"/>
    <property type="molecule type" value="Genomic_DNA"/>
</dbReference>
<keyword evidence="2" id="KW-1003">Cell membrane</keyword>
<dbReference type="AlphaFoldDB" id="A0A1I3XGZ9"/>
<keyword evidence="5 7" id="KW-0472">Membrane</keyword>
<dbReference type="STRING" id="45496.SAMN04488079_10662"/>
<comment type="subcellular location">
    <subcellularLocation>
        <location evidence="1">Cell membrane</location>
        <topology evidence="1">Multi-pass membrane protein</topology>
    </subcellularLocation>
    <subcellularLocation>
        <location evidence="6">Membrane</location>
        <topology evidence="6">Multi-pass membrane protein</topology>
    </subcellularLocation>
</comment>
<feature type="transmembrane region" description="Helical" evidence="7">
    <location>
        <begin position="12"/>
        <end position="31"/>
    </location>
</feature>
<evidence type="ECO:0000256" key="4">
    <source>
        <dbReference type="ARBA" id="ARBA00022989"/>
    </source>
</evidence>
<comment type="similarity">
    <text evidence="6">Belongs to the exbB/tolQ family.</text>
</comment>
<name>A0A1I3XGZ9_9GAMM</name>
<accession>A0A1I3XGZ9</accession>
<reference evidence="10" key="1">
    <citation type="submission" date="2016-10" db="EMBL/GenBank/DDBJ databases">
        <authorList>
            <person name="Varghese N."/>
            <person name="Submissions S."/>
        </authorList>
    </citation>
    <scope>NUCLEOTIDE SEQUENCE [LARGE SCALE GENOMIC DNA]</scope>
    <source>
        <strain evidence="10">DSM 11578</strain>
    </source>
</reference>
<evidence type="ECO:0000256" key="2">
    <source>
        <dbReference type="ARBA" id="ARBA00022475"/>
    </source>
</evidence>
<dbReference type="GO" id="GO:0017038">
    <property type="term" value="P:protein import"/>
    <property type="evidence" value="ECO:0007669"/>
    <property type="project" value="TreeGrafter"/>
</dbReference>
<evidence type="ECO:0000259" key="8">
    <source>
        <dbReference type="Pfam" id="PF01618"/>
    </source>
</evidence>
<dbReference type="Pfam" id="PF01618">
    <property type="entry name" value="MotA_ExbB"/>
    <property type="match status" value="1"/>
</dbReference>
<organism evidence="9 10">
    <name type="scientific">Methylophaga sulfidovorans</name>
    <dbReference type="NCBI Taxonomy" id="45496"/>
    <lineage>
        <taxon>Bacteria</taxon>
        <taxon>Pseudomonadati</taxon>
        <taxon>Pseudomonadota</taxon>
        <taxon>Gammaproteobacteria</taxon>
        <taxon>Thiotrichales</taxon>
        <taxon>Piscirickettsiaceae</taxon>
        <taxon>Methylophaga</taxon>
    </lineage>
</organism>